<comment type="caution">
    <text evidence="4">The sequence shown here is derived from an EMBL/GenBank/DDBJ whole genome shotgun (WGS) entry which is preliminary data.</text>
</comment>
<evidence type="ECO:0000313" key="4">
    <source>
        <dbReference type="EMBL" id="GIG98863.1"/>
    </source>
</evidence>
<dbReference type="PANTHER" id="PTHR13802:SF59">
    <property type="entry name" value="SUSHI DOMAIN-CONTAINING PROTEIN 2"/>
    <property type="match status" value="1"/>
</dbReference>
<evidence type="ECO:0000259" key="3">
    <source>
        <dbReference type="PROSITE" id="PS51233"/>
    </source>
</evidence>
<dbReference type="InterPro" id="IPR051495">
    <property type="entry name" value="Epithelial_Barrier/Signaling"/>
</dbReference>
<feature type="transmembrane region" description="Helical" evidence="2">
    <location>
        <begin position="215"/>
        <end position="233"/>
    </location>
</feature>
<keyword evidence="2" id="KW-0812">Transmembrane</keyword>
<dbReference type="Proteomes" id="UP000621500">
    <property type="component" value="Unassembled WGS sequence"/>
</dbReference>
<name>A0ABQ4EW20_9ACTN</name>
<evidence type="ECO:0000256" key="1">
    <source>
        <dbReference type="SAM" id="MobiDB-lite"/>
    </source>
</evidence>
<feature type="compositionally biased region" description="Low complexity" evidence="1">
    <location>
        <begin position="1"/>
        <end position="12"/>
    </location>
</feature>
<feature type="domain" description="VWFD" evidence="3">
    <location>
        <begin position="508"/>
        <end position="695"/>
    </location>
</feature>
<keyword evidence="2" id="KW-1133">Transmembrane helix</keyword>
<sequence length="999" mass="104055">MAPAAQMAVAAPEGVPSAEPRRPATTLTINAAKPHFSPGEPVRLALSVTNQAARSCRLASTPDGTVSMTLTRDGKPVGSAGFALVTFGEGYAAALSADSRELATGATLDFELVTESGSAGPAFETMAATADGAAVAARWPVHEPGRYLLRATYQMPGTTGECAGPSDPAEAAFTIGSAESGGWRRLVVLVTVGMLLLLAVAGTAWVLARRRTRTGAGAAIVILLVGAALVSLGQARPARASIEIDDRGDPANLGFVEAVQGCLNDFRVTLGDQVGVMEILDKPGFRVIIRPNRSNVSEATHYYGYTNVDWNPKQNGAYSQDPKVALDKCASLYHELVHAVDNAADEVDLTRCGIGSDGKPTNRGPAIAEVRAVRAENYYRAAKGLPLRHNYSGLPLPPGRHPGLQQVREDCKKPADPPTRTGRPGDNQRNGNDNPDGAGGPPGGDGDPPAADGAPRDGAGNPPHPGGDNPPNGNGGPRNEGGTAPNGGTDLPQEGGDASGTPTTDLEPPGGSNGDPHLVTFDQRWYDFQAVGEFLLAKSDDVEIHVRQAAVPNSQDMSLNSAFGLRVGASRLTFALYDGRPEIRLDGVETDFTDARTALPGGGTVTTSADDGYDVVWPDGTRANVAFIGWWGMRILLHPAPRHKGKFIGLLGNQDGDPANDLAVRNGTTLPAQPSHEQLYGEFADSWRISQDTSLLDYPAGTDTDTYTNRDFPAKTLPADQANVAQHEAARRICAALGVVDAVAQGGCVTDLAFTGQPAFAISTAATVRRIAGAAPGRTEPGGNPTDGVPPQRAGPGGTLRDGSVVTGSIATAGAVQTYRLEVGEATVLRLVDVTGETGRSGAGSLRITTDGPGASTAPGFTVTSTYQYSLLPGAAYTLSVDRTGGDTGDYGFRLVTAKERRIDSTLGTTTGSLDVPGRVDLHAFEAAQSGRLRLSEANGCEFTVGVLDDTPAPHLYTPHNLCWGTELATLERGKRYLLVVWSETAGTGSYSFRATVTN</sequence>
<dbReference type="EMBL" id="BONX01000036">
    <property type="protein sequence ID" value="GIG98863.1"/>
    <property type="molecule type" value="Genomic_DNA"/>
</dbReference>
<feature type="compositionally biased region" description="Gly residues" evidence="1">
    <location>
        <begin position="437"/>
        <end position="446"/>
    </location>
</feature>
<evidence type="ECO:0000256" key="2">
    <source>
        <dbReference type="SAM" id="Phobius"/>
    </source>
</evidence>
<feature type="region of interest" description="Disordered" evidence="1">
    <location>
        <begin position="1"/>
        <end position="22"/>
    </location>
</feature>
<dbReference type="PROSITE" id="PS51233">
    <property type="entry name" value="VWFD"/>
    <property type="match status" value="1"/>
</dbReference>
<reference evidence="4 5" key="1">
    <citation type="submission" date="2021-01" db="EMBL/GenBank/DDBJ databases">
        <title>Whole genome shotgun sequence of Plantactinospora mayteni NBRC 109088.</title>
        <authorList>
            <person name="Komaki H."/>
            <person name="Tamura T."/>
        </authorList>
    </citation>
    <scope>NUCLEOTIDE SEQUENCE [LARGE SCALE GENOMIC DNA]</scope>
    <source>
        <strain evidence="4 5">NBRC 109088</strain>
    </source>
</reference>
<feature type="transmembrane region" description="Helical" evidence="2">
    <location>
        <begin position="186"/>
        <end position="208"/>
    </location>
</feature>
<proteinExistence type="predicted"/>
<gene>
    <name evidence="4" type="ORF">Pma05_54360</name>
</gene>
<feature type="region of interest" description="Disordered" evidence="1">
    <location>
        <begin position="774"/>
        <end position="803"/>
    </location>
</feature>
<organism evidence="4 5">
    <name type="scientific">Plantactinospora mayteni</name>
    <dbReference type="NCBI Taxonomy" id="566021"/>
    <lineage>
        <taxon>Bacteria</taxon>
        <taxon>Bacillati</taxon>
        <taxon>Actinomycetota</taxon>
        <taxon>Actinomycetes</taxon>
        <taxon>Micromonosporales</taxon>
        <taxon>Micromonosporaceae</taxon>
        <taxon>Plantactinospora</taxon>
    </lineage>
</organism>
<dbReference type="Pfam" id="PF00094">
    <property type="entry name" value="VWD"/>
    <property type="match status" value="1"/>
</dbReference>
<dbReference type="PANTHER" id="PTHR13802">
    <property type="entry name" value="MUCIN 4-RELATED"/>
    <property type="match status" value="1"/>
</dbReference>
<accession>A0ABQ4EW20</accession>
<feature type="region of interest" description="Disordered" evidence="1">
    <location>
        <begin position="388"/>
        <end position="518"/>
    </location>
</feature>
<dbReference type="InterPro" id="IPR001846">
    <property type="entry name" value="VWF_type-D"/>
</dbReference>
<evidence type="ECO:0000313" key="5">
    <source>
        <dbReference type="Proteomes" id="UP000621500"/>
    </source>
</evidence>
<protein>
    <recommendedName>
        <fullName evidence="3">VWFD domain-containing protein</fullName>
    </recommendedName>
</protein>
<feature type="compositionally biased region" description="Low complexity" evidence="1">
    <location>
        <begin position="447"/>
        <end position="472"/>
    </location>
</feature>
<keyword evidence="5" id="KW-1185">Reference proteome</keyword>
<keyword evidence="2" id="KW-0472">Membrane</keyword>